<keyword evidence="11" id="KW-0325">Glycoprotein</keyword>
<evidence type="ECO:0000256" key="13">
    <source>
        <dbReference type="SAM" id="SignalP"/>
    </source>
</evidence>
<keyword evidence="5 12" id="KW-0812">Transmembrane</keyword>
<dbReference type="InterPro" id="IPR001611">
    <property type="entry name" value="Leu-rich_rpt"/>
</dbReference>
<evidence type="ECO:0000313" key="16">
    <source>
        <dbReference type="EMBL" id="KAK4595872.1"/>
    </source>
</evidence>
<keyword evidence="6 13" id="KW-0732">Signal</keyword>
<comment type="caution">
    <text evidence="16">The sequence shown here is derived from an EMBL/GenBank/DDBJ whole genome shotgun (WGS) entry which is preliminary data.</text>
</comment>
<keyword evidence="7" id="KW-0677">Repeat</keyword>
<keyword evidence="8 12" id="KW-1133">Transmembrane helix</keyword>
<evidence type="ECO:0000256" key="1">
    <source>
        <dbReference type="ARBA" id="ARBA00004251"/>
    </source>
</evidence>
<evidence type="ECO:0000259" key="14">
    <source>
        <dbReference type="Pfam" id="PF08263"/>
    </source>
</evidence>
<evidence type="ECO:0000256" key="8">
    <source>
        <dbReference type="ARBA" id="ARBA00022989"/>
    </source>
</evidence>
<keyword evidence="4" id="KW-0433">Leucine-rich repeat</keyword>
<dbReference type="FunFam" id="3.80.10.10:FF:000095">
    <property type="entry name" value="LRR receptor-like serine/threonine-protein kinase GSO1"/>
    <property type="match status" value="2"/>
</dbReference>
<evidence type="ECO:0000256" key="6">
    <source>
        <dbReference type="ARBA" id="ARBA00022729"/>
    </source>
</evidence>
<evidence type="ECO:0000256" key="12">
    <source>
        <dbReference type="SAM" id="Phobius"/>
    </source>
</evidence>
<comment type="subcellular location">
    <subcellularLocation>
        <location evidence="1">Cell membrane</location>
        <topology evidence="1">Single-pass type I membrane protein</topology>
    </subcellularLocation>
</comment>
<evidence type="ECO:0000259" key="15">
    <source>
        <dbReference type="Pfam" id="PF23598"/>
    </source>
</evidence>
<proteinExistence type="inferred from homology"/>
<dbReference type="SUPFAM" id="SSF52058">
    <property type="entry name" value="L domain-like"/>
    <property type="match status" value="2"/>
</dbReference>
<dbReference type="GO" id="GO:0005886">
    <property type="term" value="C:plasma membrane"/>
    <property type="evidence" value="ECO:0007669"/>
    <property type="project" value="UniProtKB-SubCell"/>
</dbReference>
<feature type="chain" id="PRO_5042860203" description="Leucine-rich repeat-containing N-terminal plant-type domain-containing protein" evidence="13">
    <location>
        <begin position="22"/>
        <end position="1129"/>
    </location>
</feature>
<sequence>MNQYLPLFIAFCLFFISQSQTTSNTSSQQRCLPDQSSALLQLRKEFVEKRIYSEEYFPFDYYNGSYPKMKSWKADSDCCSSWDGVTCDAHYGHVIGLDLSNSWLCGPLNSNSTLFRLRHLRKLNLALNNFSSSTTIPSEFGQLVRLTHLNLSRSFLHGRIPSEISWLSNLVSLDLSFNYFQYFVAADYHYKNLKLRRIDLEALVQNMTYLRELHLDEVNISSSLPQSLANLSSLTSLSLRYCNLLGEFPSDIFLLPKIQAIDVSGNHNLTGFLPNFRSGSSLKQLRLSYTNFSGELLDAIGNLKSLNFLDLSQTYFSRELPNSIGNLESLSHLDLSGAIFLGALPNSIGNLKSLSYLDLSGANFFGELPDSIGNLKSLSYLDLSRTIFSGKLPDSIGNLNSLNYLKISSTKFSGEIPPSIGNLSQLTSLSLYVSNFHGQLPSTLGNLAKLTSLDLSYNLFSGKVPSSLGNLTQLEDLRLSNNNFEGKFLISLTNITKLTRIDISGNQLKGSIPSEISRLTNLSSLALSQNSLTGAIPLVLYTMPSLSELYLDQNQLTGPLQFQNISSSQLNALGLGGNKLDGPVPRSISNFTKLRELYLSSINLKDKMELNIFFQVKELQSLDLLGNNLLVSKENINSTHHKFSDLYLPSCNLREFPDFLKAQNKLQYLDLSNNKIEGKIPKWFCNVGKGTLQYLNLSFNLLSGFEQPLKVLPWKSIYYLDLRSNMLQGSLPIPPLFTSYFFASNNNLTGKIPRMICNVNSLQVLDISNNRLNGHIPQCLGHFSSSLLVLNMRNNCFQGSMPKTFIKGCTLMTLDFSRNKIQGKIPRSLVQCRVLEVLNLGSNNMSDAFPFWLQSLPELRILVLHANRFHGPIWNPHTRFGFSKLHVIDLSHNNFSGRLPPEYFRTWNAMQMVPAKDKAQPEYMGSQSNYYEDSMTVVNKGLEIFLVKILTIFTAIDLSNNRFDGDIPNSVGNLKGLIVLNLSSNTFMDRVPSSLGNLTALESLDLSQNELSGEIPQQLISLTFLEYLNLSQNQFIGPIPQGGQFWTFENSSFEGNLGLCGSPLSKKCGNNETPTYKTRQESSIVEGFDWKVVVIGYACGLIIGIVIGYFYTSRRTVWFLRNFGVHIRS</sequence>
<organism evidence="16 17">
    <name type="scientific">Quercus rubra</name>
    <name type="common">Northern red oak</name>
    <name type="synonym">Quercus borealis</name>
    <dbReference type="NCBI Taxonomy" id="3512"/>
    <lineage>
        <taxon>Eukaryota</taxon>
        <taxon>Viridiplantae</taxon>
        <taxon>Streptophyta</taxon>
        <taxon>Embryophyta</taxon>
        <taxon>Tracheophyta</taxon>
        <taxon>Spermatophyta</taxon>
        <taxon>Magnoliopsida</taxon>
        <taxon>eudicotyledons</taxon>
        <taxon>Gunneridae</taxon>
        <taxon>Pentapetalae</taxon>
        <taxon>rosids</taxon>
        <taxon>fabids</taxon>
        <taxon>Fagales</taxon>
        <taxon>Fagaceae</taxon>
        <taxon>Quercus</taxon>
    </lineage>
</organism>
<evidence type="ECO:0000313" key="17">
    <source>
        <dbReference type="Proteomes" id="UP001324115"/>
    </source>
</evidence>
<dbReference type="PANTHER" id="PTHR48052:SF8">
    <property type="entry name" value="LRR RECEPTOR-LIKE SERINE_THREONINE-PROTEIN KINASE FLS2"/>
    <property type="match status" value="1"/>
</dbReference>
<dbReference type="Pfam" id="PF00560">
    <property type="entry name" value="LRR_1"/>
    <property type="match status" value="4"/>
</dbReference>
<comment type="similarity">
    <text evidence="2">Belongs to the RLP family.</text>
</comment>
<feature type="domain" description="Leucine-rich repeat-containing N-terminal plant-type" evidence="14">
    <location>
        <begin position="33"/>
        <end position="88"/>
    </location>
</feature>
<dbReference type="Gene3D" id="3.80.10.10">
    <property type="entry name" value="Ribonuclease Inhibitor"/>
    <property type="match status" value="7"/>
</dbReference>
<dbReference type="Proteomes" id="UP001324115">
    <property type="component" value="Unassembled WGS sequence"/>
</dbReference>
<dbReference type="Pfam" id="PF08263">
    <property type="entry name" value="LRRNT_2"/>
    <property type="match status" value="1"/>
</dbReference>
<dbReference type="SUPFAM" id="SSF52047">
    <property type="entry name" value="RNI-like"/>
    <property type="match status" value="1"/>
</dbReference>
<dbReference type="PROSITE" id="PS51450">
    <property type="entry name" value="LRR"/>
    <property type="match status" value="1"/>
</dbReference>
<evidence type="ECO:0008006" key="18">
    <source>
        <dbReference type="Google" id="ProtNLM"/>
    </source>
</evidence>
<dbReference type="AlphaFoldDB" id="A0AAN7J2M5"/>
<dbReference type="PANTHER" id="PTHR48052">
    <property type="entry name" value="UNNAMED PRODUCT"/>
    <property type="match status" value="1"/>
</dbReference>
<dbReference type="InterPro" id="IPR003591">
    <property type="entry name" value="Leu-rich_rpt_typical-subtyp"/>
</dbReference>
<dbReference type="FunFam" id="3.80.10.10:FF:000213">
    <property type="entry name" value="Tyrosine-sulfated glycopeptide receptor 1"/>
    <property type="match status" value="1"/>
</dbReference>
<keyword evidence="3" id="KW-1003">Cell membrane</keyword>
<feature type="transmembrane region" description="Helical" evidence="12">
    <location>
        <begin position="1090"/>
        <end position="1111"/>
    </location>
</feature>
<evidence type="ECO:0000256" key="11">
    <source>
        <dbReference type="ARBA" id="ARBA00023180"/>
    </source>
</evidence>
<feature type="signal peptide" evidence="13">
    <location>
        <begin position="1"/>
        <end position="21"/>
    </location>
</feature>
<gene>
    <name evidence="16" type="ORF">RGQ29_014096</name>
</gene>
<dbReference type="Pfam" id="PF23598">
    <property type="entry name" value="LRR_14"/>
    <property type="match status" value="2"/>
</dbReference>
<protein>
    <recommendedName>
        <fullName evidence="18">Leucine-rich repeat-containing N-terminal plant-type domain-containing protein</fullName>
    </recommendedName>
</protein>
<evidence type="ECO:0000256" key="7">
    <source>
        <dbReference type="ARBA" id="ARBA00022737"/>
    </source>
</evidence>
<evidence type="ECO:0000256" key="5">
    <source>
        <dbReference type="ARBA" id="ARBA00022692"/>
    </source>
</evidence>
<keyword evidence="17" id="KW-1185">Reference proteome</keyword>
<evidence type="ECO:0000256" key="9">
    <source>
        <dbReference type="ARBA" id="ARBA00023136"/>
    </source>
</evidence>
<dbReference type="EMBL" id="JAXUIC010000003">
    <property type="protein sequence ID" value="KAK4595872.1"/>
    <property type="molecule type" value="Genomic_DNA"/>
</dbReference>
<dbReference type="SMART" id="SM00365">
    <property type="entry name" value="LRR_SD22"/>
    <property type="match status" value="5"/>
</dbReference>
<dbReference type="InterPro" id="IPR032675">
    <property type="entry name" value="LRR_dom_sf"/>
</dbReference>
<dbReference type="SMART" id="SM00369">
    <property type="entry name" value="LRR_TYP"/>
    <property type="match status" value="11"/>
</dbReference>
<dbReference type="PRINTS" id="PR00019">
    <property type="entry name" value="LEURICHRPT"/>
</dbReference>
<evidence type="ECO:0000256" key="4">
    <source>
        <dbReference type="ARBA" id="ARBA00022614"/>
    </source>
</evidence>
<evidence type="ECO:0000256" key="3">
    <source>
        <dbReference type="ARBA" id="ARBA00022475"/>
    </source>
</evidence>
<keyword evidence="10" id="KW-0675">Receptor</keyword>
<dbReference type="Pfam" id="PF13855">
    <property type="entry name" value="LRR_8"/>
    <property type="match status" value="2"/>
</dbReference>
<evidence type="ECO:0000256" key="10">
    <source>
        <dbReference type="ARBA" id="ARBA00023170"/>
    </source>
</evidence>
<name>A0AAN7J2M5_QUERU</name>
<feature type="domain" description="Disease resistance R13L4/SHOC-2-like LRR" evidence="15">
    <location>
        <begin position="371"/>
        <end position="507"/>
    </location>
</feature>
<evidence type="ECO:0000256" key="2">
    <source>
        <dbReference type="ARBA" id="ARBA00009592"/>
    </source>
</evidence>
<feature type="domain" description="Disease resistance R13L4/SHOC-2-like LRR" evidence="15">
    <location>
        <begin position="281"/>
        <end position="360"/>
    </location>
</feature>
<accession>A0AAN7J2M5</accession>
<dbReference type="InterPro" id="IPR013210">
    <property type="entry name" value="LRR_N_plant-typ"/>
</dbReference>
<keyword evidence="9 12" id="KW-0472">Membrane</keyword>
<dbReference type="InterPro" id="IPR055414">
    <property type="entry name" value="LRR_R13L4/SHOC2-like"/>
</dbReference>
<reference evidence="16 17" key="1">
    <citation type="journal article" date="2023" name="G3 (Bethesda)">
        <title>A haplotype-resolved chromosome-scale genome for Quercus rubra L. provides insights into the genetics of adaptive traits for red oak species.</title>
        <authorList>
            <person name="Kapoor B."/>
            <person name="Jenkins J."/>
            <person name="Schmutz J."/>
            <person name="Zhebentyayeva T."/>
            <person name="Kuelheim C."/>
            <person name="Coggeshall M."/>
            <person name="Heim C."/>
            <person name="Lasky J.R."/>
            <person name="Leites L."/>
            <person name="Islam-Faridi N."/>
            <person name="Romero-Severson J."/>
            <person name="DeLeo V.L."/>
            <person name="Lucas S.M."/>
            <person name="Lazic D."/>
            <person name="Gailing O."/>
            <person name="Carlson J."/>
            <person name="Staton M."/>
        </authorList>
    </citation>
    <scope>NUCLEOTIDE SEQUENCE [LARGE SCALE GENOMIC DNA]</scope>
    <source>
        <strain evidence="16">Pseudo-F2</strain>
    </source>
</reference>